<dbReference type="SUPFAM" id="SSF48508">
    <property type="entry name" value="Nuclear receptor ligand-binding domain"/>
    <property type="match status" value="1"/>
</dbReference>
<dbReference type="InterPro" id="IPR052499">
    <property type="entry name" value="C.elegans_NHRs"/>
</dbReference>
<dbReference type="AlphaFoldDB" id="A0A9P1N3J0"/>
<evidence type="ECO:0000256" key="2">
    <source>
        <dbReference type="ARBA" id="ARBA00023163"/>
    </source>
</evidence>
<evidence type="ECO:0000256" key="3">
    <source>
        <dbReference type="ARBA" id="ARBA00023170"/>
    </source>
</evidence>
<organism evidence="5 6">
    <name type="scientific">Caenorhabditis angaria</name>
    <dbReference type="NCBI Taxonomy" id="860376"/>
    <lineage>
        <taxon>Eukaryota</taxon>
        <taxon>Metazoa</taxon>
        <taxon>Ecdysozoa</taxon>
        <taxon>Nematoda</taxon>
        <taxon>Chromadorea</taxon>
        <taxon>Rhabditida</taxon>
        <taxon>Rhabditina</taxon>
        <taxon>Rhabditomorpha</taxon>
        <taxon>Rhabditoidea</taxon>
        <taxon>Rhabditidae</taxon>
        <taxon>Peloderinae</taxon>
        <taxon>Caenorhabditis</taxon>
    </lineage>
</organism>
<evidence type="ECO:0000313" key="6">
    <source>
        <dbReference type="Proteomes" id="UP001152747"/>
    </source>
</evidence>
<keyword evidence="2" id="KW-0804">Transcription</keyword>
<dbReference type="InterPro" id="IPR035500">
    <property type="entry name" value="NHR-like_dom_sf"/>
</dbReference>
<keyword evidence="1" id="KW-0805">Transcription regulation</keyword>
<evidence type="ECO:0000256" key="1">
    <source>
        <dbReference type="ARBA" id="ARBA00023015"/>
    </source>
</evidence>
<accession>A0A9P1N3J0</accession>
<evidence type="ECO:0000259" key="4">
    <source>
        <dbReference type="Pfam" id="PF00104"/>
    </source>
</evidence>
<evidence type="ECO:0000313" key="5">
    <source>
        <dbReference type="EMBL" id="CAI5448584.1"/>
    </source>
</evidence>
<keyword evidence="3" id="KW-0675">Receptor</keyword>
<dbReference type="Proteomes" id="UP001152747">
    <property type="component" value="Unassembled WGS sequence"/>
</dbReference>
<name>A0A9P1N3J0_9PELO</name>
<dbReference type="PANTHER" id="PTHR47630:SF5">
    <property type="entry name" value="NR LBD DOMAIN-CONTAINING PROTEIN"/>
    <property type="match status" value="1"/>
</dbReference>
<proteinExistence type="predicted"/>
<dbReference type="InterPro" id="IPR000536">
    <property type="entry name" value="Nucl_hrmn_rcpt_lig-bd"/>
</dbReference>
<dbReference type="Pfam" id="PF00104">
    <property type="entry name" value="Hormone_recep"/>
    <property type="match status" value="1"/>
</dbReference>
<dbReference type="OrthoDB" id="5807102at2759"/>
<sequence>MDDDERKKDEAVRKVVDDKNLKISRGNRKRFASTEFGHVLGEGPTPYHLLGIDFILSRLMGIERYLEEPRNYQSTSKIDFKKIDLQQALYFPRSLAPVIDDFNDERTLISESTIATMWFRLVSQYFEWIAGVSELCYLDEKDKIQVIVSHLCKVICFNVAYTNYQINNGGEDRERFWFGRGFYWDSARCVDPNMNKFAEKMLKVMNFNILPNIRRTQMKKEEFVMLKLVLLFDVSHTVKLSAQSREFCASRRNKYRTHLVDYIRSQVPIESPELSLADIDSVTLKRARLLLEIPQNVEMMGEFDDESLAEMVRTDYGGMNGVLQNQIHTESKKKSE</sequence>
<reference evidence="5" key="1">
    <citation type="submission" date="2022-11" db="EMBL/GenBank/DDBJ databases">
        <authorList>
            <person name="Kikuchi T."/>
        </authorList>
    </citation>
    <scope>NUCLEOTIDE SEQUENCE</scope>
    <source>
        <strain evidence="5">PS1010</strain>
    </source>
</reference>
<gene>
    <name evidence="5" type="ORF">CAMP_LOCUS11221</name>
</gene>
<comment type="caution">
    <text evidence="5">The sequence shown here is derived from an EMBL/GenBank/DDBJ whole genome shotgun (WGS) entry which is preliminary data.</text>
</comment>
<feature type="domain" description="NR LBD" evidence="4">
    <location>
        <begin position="109"/>
        <end position="266"/>
    </location>
</feature>
<dbReference type="PANTHER" id="PTHR47630">
    <property type="entry name" value="NUCLEAR HORMONE RECEPTOR FAMILY-RELATED-RELATED"/>
    <property type="match status" value="1"/>
</dbReference>
<protein>
    <recommendedName>
        <fullName evidence="4">NR LBD domain-containing protein</fullName>
    </recommendedName>
</protein>
<keyword evidence="6" id="KW-1185">Reference proteome</keyword>
<dbReference type="Gene3D" id="1.10.565.10">
    <property type="entry name" value="Retinoid X Receptor"/>
    <property type="match status" value="1"/>
</dbReference>
<dbReference type="EMBL" id="CANHGI010000004">
    <property type="protein sequence ID" value="CAI5448584.1"/>
    <property type="molecule type" value="Genomic_DNA"/>
</dbReference>